<protein>
    <recommendedName>
        <fullName evidence="1">Fungal-type protein kinase domain-containing protein</fullName>
    </recommendedName>
</protein>
<accession>A0A8H2WXE4</accession>
<sequence>MPETPTGSKRTGDAEYCAFHVGDSRAALARDIPAIPEVTLISLMDAVLPPLSSDGLEATFKMLIACGHIQSPHTETPRWTCLPRDPRTSTLPEGQTFKFLEQIAEAIQECYVLESQEWVALSVTGNTTPITWADIILSMEVKNKWSEENNIDDILKVIWSMHHIMRTDARRTHVYGLTCENTTARLWYCDRSDFVVSTEFDLNKDWKHLVRIILSILLGSSIQLGFDPTMVDVFPGGNSEPAYVITVHNSDTEVATQYQTLCVLSDVGADSPVSRGTRVWIVGKLVNGLAAAPFYALKDVWVHDDRTPEHELVLEIRNSQPDDAQHFLTPVDYGYVPHDPATPLIRDNTHKTLRRQELELTGVVLQTQSLPEIRATSKSQTSKGVVRDSIGGSGDIPNSPWGVAVLGETYLSKNARQHYRMVVKEIGDPVHSLRNFTDIFTAIQGGWKGLHAIHRSKRVHRDVSGGNILLVPASKALPKRGVIMGLEYAKKIDDMSAPHDMRTGTEAFMATEVVCMKHHRLDVLRSTFDPPSEDSDLEQEDNTALAPTLVPALPPFRHNPLHDMESIWWLCVWMMFRLVPSDVSGEQYIKNYQTVFFNPSTKERFMSNSAEFLEYATHLSIKPFINIMSKWQQRLNKLYRNCYNAQNALPGPLERIQIDDRTLQSAYKSGKKYLKLLQAASVDTSTDFVTVIEKYHQIVQKLKASSTTTTAAATATATATSKPSQSSRTKTKPKMVFDSVYITPLKRR</sequence>
<evidence type="ECO:0000259" key="1">
    <source>
        <dbReference type="Pfam" id="PF17667"/>
    </source>
</evidence>
<dbReference type="SUPFAM" id="SSF56112">
    <property type="entry name" value="Protein kinase-like (PK-like)"/>
    <property type="match status" value="1"/>
</dbReference>
<dbReference type="PANTHER" id="PTHR38248">
    <property type="entry name" value="FUNK1 6"/>
    <property type="match status" value="1"/>
</dbReference>
<reference evidence="2" key="1">
    <citation type="submission" date="2021-01" db="EMBL/GenBank/DDBJ databases">
        <authorList>
            <person name="Kaushik A."/>
        </authorList>
    </citation>
    <scope>NUCLEOTIDE SEQUENCE</scope>
    <source>
        <strain evidence="2">AG3-1AP</strain>
    </source>
</reference>
<dbReference type="Proteomes" id="UP000663831">
    <property type="component" value="Unassembled WGS sequence"/>
</dbReference>
<dbReference type="EMBL" id="CAJMWV010000726">
    <property type="protein sequence ID" value="CAE6412238.1"/>
    <property type="molecule type" value="Genomic_DNA"/>
</dbReference>
<name>A0A8H2WXE4_9AGAM</name>
<organism evidence="2 3">
    <name type="scientific">Rhizoctonia solani</name>
    <dbReference type="NCBI Taxonomy" id="456999"/>
    <lineage>
        <taxon>Eukaryota</taxon>
        <taxon>Fungi</taxon>
        <taxon>Dikarya</taxon>
        <taxon>Basidiomycota</taxon>
        <taxon>Agaricomycotina</taxon>
        <taxon>Agaricomycetes</taxon>
        <taxon>Cantharellales</taxon>
        <taxon>Ceratobasidiaceae</taxon>
        <taxon>Rhizoctonia</taxon>
    </lineage>
</organism>
<evidence type="ECO:0000313" key="2">
    <source>
        <dbReference type="EMBL" id="CAE6412238.1"/>
    </source>
</evidence>
<feature type="domain" description="Fungal-type protein kinase" evidence="1">
    <location>
        <begin position="126"/>
        <end position="574"/>
    </location>
</feature>
<dbReference type="PANTHER" id="PTHR38248:SF2">
    <property type="entry name" value="FUNK1 11"/>
    <property type="match status" value="1"/>
</dbReference>
<dbReference type="Gene3D" id="1.10.510.10">
    <property type="entry name" value="Transferase(Phosphotransferase) domain 1"/>
    <property type="match status" value="1"/>
</dbReference>
<dbReference type="AlphaFoldDB" id="A0A8H2WXE4"/>
<dbReference type="InterPro" id="IPR040976">
    <property type="entry name" value="Pkinase_fungal"/>
</dbReference>
<evidence type="ECO:0000313" key="3">
    <source>
        <dbReference type="Proteomes" id="UP000663831"/>
    </source>
</evidence>
<dbReference type="Pfam" id="PF17667">
    <property type="entry name" value="Pkinase_fungal"/>
    <property type="match status" value="1"/>
</dbReference>
<gene>
    <name evidence="2" type="ORF">RDB_LOCUS22995</name>
</gene>
<comment type="caution">
    <text evidence="2">The sequence shown here is derived from an EMBL/GenBank/DDBJ whole genome shotgun (WGS) entry which is preliminary data.</text>
</comment>
<dbReference type="InterPro" id="IPR011009">
    <property type="entry name" value="Kinase-like_dom_sf"/>
</dbReference>
<proteinExistence type="predicted"/>